<keyword evidence="3" id="KW-1185">Reference proteome</keyword>
<dbReference type="Gene3D" id="3.40.525.10">
    <property type="entry name" value="CRAL-TRIO lipid binding domain"/>
    <property type="match status" value="1"/>
</dbReference>
<dbReference type="InterPro" id="IPR036865">
    <property type="entry name" value="CRAL-TRIO_dom_sf"/>
</dbReference>
<dbReference type="Pfam" id="PF00650">
    <property type="entry name" value="CRAL_TRIO"/>
    <property type="match status" value="1"/>
</dbReference>
<dbReference type="CDD" id="cd00170">
    <property type="entry name" value="SEC14"/>
    <property type="match status" value="1"/>
</dbReference>
<feature type="domain" description="CRAL-TRIO" evidence="1">
    <location>
        <begin position="81"/>
        <end position="240"/>
    </location>
</feature>
<dbReference type="PANTHER" id="PTHR10174:SF222">
    <property type="entry name" value="GH10083P-RELATED"/>
    <property type="match status" value="1"/>
</dbReference>
<evidence type="ECO:0000313" key="3">
    <source>
        <dbReference type="Proteomes" id="UP001168821"/>
    </source>
</evidence>
<dbReference type="InterPro" id="IPR001251">
    <property type="entry name" value="CRAL-TRIO_dom"/>
</dbReference>
<dbReference type="SUPFAM" id="SSF52087">
    <property type="entry name" value="CRAL/TRIO domain"/>
    <property type="match status" value="1"/>
</dbReference>
<sequence>MPKDTELFSVQSNALSSILKVYDKTEESLAEDVLNLKDWMKGQHHLPEILNDKRVQNFLILNKCNVEKAKKKYRQLLQFPKSEVDKLIYHVPLPKMTKDMYRVFLQKYRIKDKVGQIDPYDLLKMAYNLHEIRLKEDVMCGDVIIFDLKGTSMRLLSKLTPAFLVTVITLYKKIFSLPLKGLYIINIVPYVSTLLSVFKTLVKPKLFARVHVCNDANILKEHFPLEMLARDYGGTEKSVDELHELCELKLQEYQDRFDLLDKLRVNESLRPAILENEDDEFLGYHGNFRKLNID</sequence>
<evidence type="ECO:0000313" key="2">
    <source>
        <dbReference type="EMBL" id="KAJ3654098.1"/>
    </source>
</evidence>
<dbReference type="GO" id="GO:0016020">
    <property type="term" value="C:membrane"/>
    <property type="evidence" value="ECO:0007669"/>
    <property type="project" value="TreeGrafter"/>
</dbReference>
<dbReference type="PROSITE" id="PS50191">
    <property type="entry name" value="CRAL_TRIO"/>
    <property type="match status" value="1"/>
</dbReference>
<dbReference type="PANTHER" id="PTHR10174">
    <property type="entry name" value="ALPHA-TOCOPHEROL TRANSFER PROTEIN-RELATED"/>
    <property type="match status" value="1"/>
</dbReference>
<protein>
    <recommendedName>
        <fullName evidence="1">CRAL-TRIO domain-containing protein</fullName>
    </recommendedName>
</protein>
<gene>
    <name evidence="2" type="ORF">Zmor_013311</name>
</gene>
<reference evidence="2" key="1">
    <citation type="journal article" date="2023" name="G3 (Bethesda)">
        <title>Whole genome assemblies of Zophobas morio and Tenebrio molitor.</title>
        <authorList>
            <person name="Kaur S."/>
            <person name="Stinson S.A."/>
            <person name="diCenzo G.C."/>
        </authorList>
    </citation>
    <scope>NUCLEOTIDE SEQUENCE</scope>
    <source>
        <strain evidence="2">QUZm001</strain>
    </source>
</reference>
<dbReference type="AlphaFoldDB" id="A0AA38MF82"/>
<proteinExistence type="predicted"/>
<dbReference type="InterPro" id="IPR036273">
    <property type="entry name" value="CRAL/TRIO_N_dom_sf"/>
</dbReference>
<comment type="caution">
    <text evidence="2">The sequence shown here is derived from an EMBL/GenBank/DDBJ whole genome shotgun (WGS) entry which is preliminary data.</text>
</comment>
<accession>A0AA38MF82</accession>
<dbReference type="GO" id="GO:1902936">
    <property type="term" value="F:phosphatidylinositol bisphosphate binding"/>
    <property type="evidence" value="ECO:0007669"/>
    <property type="project" value="TreeGrafter"/>
</dbReference>
<dbReference type="SUPFAM" id="SSF46938">
    <property type="entry name" value="CRAL/TRIO N-terminal domain"/>
    <property type="match status" value="1"/>
</dbReference>
<dbReference type="Proteomes" id="UP001168821">
    <property type="component" value="Unassembled WGS sequence"/>
</dbReference>
<organism evidence="2 3">
    <name type="scientific">Zophobas morio</name>
    <dbReference type="NCBI Taxonomy" id="2755281"/>
    <lineage>
        <taxon>Eukaryota</taxon>
        <taxon>Metazoa</taxon>
        <taxon>Ecdysozoa</taxon>
        <taxon>Arthropoda</taxon>
        <taxon>Hexapoda</taxon>
        <taxon>Insecta</taxon>
        <taxon>Pterygota</taxon>
        <taxon>Neoptera</taxon>
        <taxon>Endopterygota</taxon>
        <taxon>Coleoptera</taxon>
        <taxon>Polyphaga</taxon>
        <taxon>Cucujiformia</taxon>
        <taxon>Tenebrionidae</taxon>
        <taxon>Zophobas</taxon>
    </lineage>
</organism>
<dbReference type="EMBL" id="JALNTZ010000004">
    <property type="protein sequence ID" value="KAJ3654098.1"/>
    <property type="molecule type" value="Genomic_DNA"/>
</dbReference>
<name>A0AA38MF82_9CUCU</name>
<dbReference type="SMART" id="SM00516">
    <property type="entry name" value="SEC14"/>
    <property type="match status" value="1"/>
</dbReference>
<evidence type="ECO:0000259" key="1">
    <source>
        <dbReference type="PROSITE" id="PS50191"/>
    </source>
</evidence>